<dbReference type="SUPFAM" id="SSF52540">
    <property type="entry name" value="P-loop containing nucleoside triphosphate hydrolases"/>
    <property type="match status" value="1"/>
</dbReference>
<reference evidence="2 3" key="1">
    <citation type="submission" date="2019-09" db="EMBL/GenBank/DDBJ databases">
        <title>Genome Sequences of Streptomyces kaniharaensis ATCC 21070.</title>
        <authorList>
            <person name="Zhu W."/>
            <person name="De Crecy-Lagard V."/>
            <person name="Richards N.G."/>
        </authorList>
    </citation>
    <scope>NUCLEOTIDE SEQUENCE [LARGE SCALE GENOMIC DNA]</scope>
    <source>
        <strain evidence="2 3">SF-557</strain>
    </source>
</reference>
<dbReference type="RefSeq" id="WP_153467322.1">
    <property type="nucleotide sequence ID" value="NZ_WBOF01000002.1"/>
</dbReference>
<evidence type="ECO:0008006" key="4">
    <source>
        <dbReference type="Google" id="ProtNLM"/>
    </source>
</evidence>
<evidence type="ECO:0000313" key="3">
    <source>
        <dbReference type="Proteomes" id="UP000450000"/>
    </source>
</evidence>
<dbReference type="AlphaFoldDB" id="A0A6N7L0W0"/>
<comment type="caution">
    <text evidence="2">The sequence shown here is derived from an EMBL/GenBank/DDBJ whole genome shotgun (WGS) entry which is preliminary data.</text>
</comment>
<protein>
    <recommendedName>
        <fullName evidence="4">ParA family protein</fullName>
    </recommendedName>
</protein>
<dbReference type="EMBL" id="WBOF01000002">
    <property type="protein sequence ID" value="MQS16469.1"/>
    <property type="molecule type" value="Genomic_DNA"/>
</dbReference>
<gene>
    <name evidence="2" type="ORF">F7Q99_30815</name>
</gene>
<organism evidence="2 3">
    <name type="scientific">Streptomyces kaniharaensis</name>
    <dbReference type="NCBI Taxonomy" id="212423"/>
    <lineage>
        <taxon>Bacteria</taxon>
        <taxon>Bacillati</taxon>
        <taxon>Actinomycetota</taxon>
        <taxon>Actinomycetes</taxon>
        <taxon>Kitasatosporales</taxon>
        <taxon>Streptomycetaceae</taxon>
        <taxon>Streptomyces</taxon>
    </lineage>
</organism>
<sequence>MAVVTVSGCTGSPGATTTALALLLSWPLEPGRRAILAECDPDGGSVVLGALSGRTPGSYGLRNLAVADRQGQLGEAFWRQLVDLSDGGMDRLLLPGITDPAQAAGLAYTWERLADLFTSIENVLPSHDVIVDLGRSGAFGLASPLVRKADVQLVVVRGTLRGVQSAQVRVRALREDLEAHSPGSDGLGAVLVEAGPYGADEVSRELGVPVVMTLPHSPKAAAVLSDGEEGGRGFKRSDLMRAARTGAERVRGLVAQRRARLAPAPRPDAQGGQPNAQR</sequence>
<proteinExistence type="predicted"/>
<name>A0A6N7L0W0_9ACTN</name>
<dbReference type="InterPro" id="IPR027417">
    <property type="entry name" value="P-loop_NTPase"/>
</dbReference>
<feature type="region of interest" description="Disordered" evidence="1">
    <location>
        <begin position="252"/>
        <end position="278"/>
    </location>
</feature>
<keyword evidence="3" id="KW-1185">Reference proteome</keyword>
<evidence type="ECO:0000256" key="1">
    <source>
        <dbReference type="SAM" id="MobiDB-lite"/>
    </source>
</evidence>
<dbReference type="OrthoDB" id="5243870at2"/>
<dbReference type="Gene3D" id="3.40.50.300">
    <property type="entry name" value="P-loop containing nucleotide triphosphate hydrolases"/>
    <property type="match status" value="1"/>
</dbReference>
<evidence type="ECO:0000313" key="2">
    <source>
        <dbReference type="EMBL" id="MQS16469.1"/>
    </source>
</evidence>
<accession>A0A6N7L0W0</accession>
<dbReference type="Proteomes" id="UP000450000">
    <property type="component" value="Unassembled WGS sequence"/>
</dbReference>